<evidence type="ECO:0008006" key="3">
    <source>
        <dbReference type="Google" id="ProtNLM"/>
    </source>
</evidence>
<gene>
    <name evidence="1" type="ORF">ACFPCS_09260</name>
</gene>
<dbReference type="RefSeq" id="WP_277550503.1">
    <property type="nucleotide sequence ID" value="NZ_JARAMH010000003.1"/>
</dbReference>
<evidence type="ECO:0000313" key="2">
    <source>
        <dbReference type="Proteomes" id="UP001595797"/>
    </source>
</evidence>
<evidence type="ECO:0000313" key="1">
    <source>
        <dbReference type="EMBL" id="MFC4903749.1"/>
    </source>
</evidence>
<comment type="caution">
    <text evidence="1">The sequence shown here is derived from an EMBL/GenBank/DDBJ whole genome shotgun (WGS) entry which is preliminary data.</text>
</comment>
<proteinExistence type="predicted"/>
<protein>
    <recommendedName>
        <fullName evidence="3">Cupin 2 conserved barrel domain-containing protein</fullName>
    </recommendedName>
</protein>
<sequence length="79" mass="8418">MPVNTVHRWANQGSSTVRALAEITPASEGFERGLPILYGLAGDGVSTSQGVPRDPLVAAWIMELTDMRLPGVSRVVTGR</sequence>
<name>A0ABV9TJF7_9MICC</name>
<reference evidence="2" key="1">
    <citation type="journal article" date="2019" name="Int. J. Syst. Evol. Microbiol.">
        <title>The Global Catalogue of Microorganisms (GCM) 10K type strain sequencing project: providing services to taxonomists for standard genome sequencing and annotation.</title>
        <authorList>
            <consortium name="The Broad Institute Genomics Platform"/>
            <consortium name="The Broad Institute Genome Sequencing Center for Infectious Disease"/>
            <person name="Wu L."/>
            <person name="Ma J."/>
        </authorList>
    </citation>
    <scope>NUCLEOTIDE SEQUENCE [LARGE SCALE GENOMIC DNA]</scope>
    <source>
        <strain evidence="2">CGMCC 4.6946</strain>
    </source>
</reference>
<dbReference type="Proteomes" id="UP001595797">
    <property type="component" value="Unassembled WGS sequence"/>
</dbReference>
<keyword evidence="2" id="KW-1185">Reference proteome</keyword>
<organism evidence="1 2">
    <name type="scientific">Kocuria oceani</name>
    <dbReference type="NCBI Taxonomy" id="988827"/>
    <lineage>
        <taxon>Bacteria</taxon>
        <taxon>Bacillati</taxon>
        <taxon>Actinomycetota</taxon>
        <taxon>Actinomycetes</taxon>
        <taxon>Micrococcales</taxon>
        <taxon>Micrococcaceae</taxon>
        <taxon>Kocuria</taxon>
    </lineage>
</organism>
<dbReference type="EMBL" id="JBHSIW010000008">
    <property type="protein sequence ID" value="MFC4903749.1"/>
    <property type="molecule type" value="Genomic_DNA"/>
</dbReference>
<accession>A0ABV9TJF7</accession>